<dbReference type="AlphaFoldDB" id="D5MH71"/>
<organism evidence="1">
    <name type="scientific">Methylomirabilis oxygeniifera</name>
    <dbReference type="NCBI Taxonomy" id="671143"/>
    <lineage>
        <taxon>Bacteria</taxon>
        <taxon>Candidatus Methylomirabilota</taxon>
        <taxon>Candidatus Methylomirabilia</taxon>
        <taxon>Candidatus Methylomirabilales</taxon>
        <taxon>Candidatus Methylomirabilaceae</taxon>
        <taxon>Candidatus Methylomirabilis</taxon>
    </lineage>
</organism>
<gene>
    <name evidence="1" type="ORF">DAMO_2053</name>
</gene>
<reference evidence="1" key="1">
    <citation type="submission" date="2009-09" db="EMBL/GenBank/DDBJ databases">
        <authorList>
            <person name="Genoscope - CEA"/>
        </authorList>
    </citation>
    <scope>NUCLEOTIDE SEQUENCE</scope>
</reference>
<evidence type="ECO:0008006" key="2">
    <source>
        <dbReference type="Google" id="ProtNLM"/>
    </source>
</evidence>
<dbReference type="eggNOG" id="ENOG50331C1">
    <property type="taxonomic scope" value="Bacteria"/>
</dbReference>
<proteinExistence type="predicted"/>
<protein>
    <recommendedName>
        <fullName evidence="2">RiboL-PSP-HEPN domain-containing protein</fullName>
    </recommendedName>
</protein>
<dbReference type="HOGENOM" id="CLU_1140940_0_0_0"/>
<dbReference type="STRING" id="671143.DAMO_2053"/>
<accession>D5MH71</accession>
<evidence type="ECO:0000313" key="1">
    <source>
        <dbReference type="EMBL" id="CBE69103.1"/>
    </source>
</evidence>
<sequence>MIEATALQALRDEKLIRLQALQGCDRFVAHATSEAAWDPFSFSFFGNLRSAADAIPADFEELDKRPGVKVQDRRVQPYIRSQLFIALVSELEDFLKSVLTVVIMAYPGKIGSEQVTVEVVAQLGRDGALRFAAEKHLNQLFYETPLDYGKKIAKLLSMSEELFLSVWSPIVEMKARRDIGVHNGWVRNDIYDRRITAVGAALPSMTFLGASDTYFEGALKASAALLNIVTDHCVTKFSVDQKN</sequence>
<dbReference type="Proteomes" id="UP000006898">
    <property type="component" value="Chromosome"/>
</dbReference>
<dbReference type="KEGG" id="mox:DAMO_2053"/>
<reference evidence="1" key="2">
    <citation type="journal article" date="2010" name="Nature">
        <title>Nitrite-driven anaerobic methane oxidation by oxygenic bacteria.</title>
        <authorList>
            <person name="Ettwig K.F."/>
            <person name="Butler M.K."/>
            <person name="Le Paslier D."/>
            <person name="Pelletier E."/>
            <person name="Mangenot S."/>
            <person name="Kuypers M.M.M."/>
            <person name="Schreiber F."/>
            <person name="Dutilh B.E."/>
            <person name="Zedelius J."/>
            <person name="de Beer D."/>
            <person name="Gloerich J."/>
            <person name="Wessels H.J.C.T."/>
            <person name="van Allen T."/>
            <person name="Luesken F."/>
            <person name="Wu M."/>
            <person name="van de Pas-Schoonen K.T."/>
            <person name="Op den Camp H.J.M."/>
            <person name="Janssen-Megens E.M."/>
            <person name="Francoijs K-J."/>
            <person name="Stunnenberg H."/>
            <person name="Weissenbach J."/>
            <person name="Jetten M.S.M."/>
            <person name="Strous M."/>
        </authorList>
    </citation>
    <scope>NUCLEOTIDE SEQUENCE [LARGE SCALE GENOMIC DNA]</scope>
</reference>
<dbReference type="EMBL" id="FP565575">
    <property type="protein sequence ID" value="CBE69103.1"/>
    <property type="molecule type" value="Genomic_DNA"/>
</dbReference>
<name>D5MH71_METO1</name>